<dbReference type="RefSeq" id="WP_152687986.1">
    <property type="nucleotide sequence ID" value="NZ_CP096567.1"/>
</dbReference>
<keyword evidence="1" id="KW-0614">Plasmid</keyword>
<protein>
    <submittedName>
        <fullName evidence="1">Uncharacterized protein</fullName>
    </submittedName>
</protein>
<dbReference type="AlphaFoldDB" id="A0AB38RN69"/>
<sequence>MTDLDIPVRISRNSALRTLTEDLPAPVVADLLGLHIHSVSRWTDYARRDWAHHLDARTNGPNRR</sequence>
<name>A0AB38RN69_RHOSG</name>
<dbReference type="EMBL" id="CP096567">
    <property type="protein sequence ID" value="UPU46802.1"/>
    <property type="molecule type" value="Genomic_DNA"/>
</dbReference>
<gene>
    <name evidence="1" type="ORF">M0639_31915</name>
</gene>
<organism evidence="1 2">
    <name type="scientific">Rhodococcus qingshengii JCM 15477</name>
    <dbReference type="NCBI Taxonomy" id="1303681"/>
    <lineage>
        <taxon>Bacteria</taxon>
        <taxon>Bacillati</taxon>
        <taxon>Actinomycetota</taxon>
        <taxon>Actinomycetes</taxon>
        <taxon>Mycobacteriales</taxon>
        <taxon>Nocardiaceae</taxon>
        <taxon>Rhodococcus</taxon>
        <taxon>Rhodococcus erythropolis group</taxon>
    </lineage>
</organism>
<keyword evidence="2" id="KW-1185">Reference proteome</keyword>
<accession>A0AB38RN69</accession>
<proteinExistence type="predicted"/>
<geneLocation type="plasmid" evidence="1 2">
    <name>pdjl-6-4</name>
</geneLocation>
<evidence type="ECO:0000313" key="1">
    <source>
        <dbReference type="EMBL" id="UPU46802.1"/>
    </source>
</evidence>
<evidence type="ECO:0000313" key="2">
    <source>
        <dbReference type="Proteomes" id="UP000831484"/>
    </source>
</evidence>
<reference evidence="2" key="1">
    <citation type="journal article" date="2022" name="Environ. Microbiol.">
        <title>Functional analysis, diversity, and distribution of carbendazim hydrolases MheI and CbmA, responsible for the initial step in carbendazim degradation.</title>
        <authorList>
            <person name="Zhang M."/>
            <person name="Bai X."/>
            <person name="Li Q."/>
            <person name="Zhang L."/>
            <person name="Zhu Q."/>
            <person name="Gao S."/>
            <person name="Ke Z."/>
            <person name="Jiang M."/>
            <person name="Hu J."/>
            <person name="Qiu J."/>
            <person name="Hong Q."/>
        </authorList>
    </citation>
    <scope>NUCLEOTIDE SEQUENCE [LARGE SCALE GENOMIC DNA]</scope>
    <source>
        <strain evidence="2">djl-6</strain>
    </source>
</reference>
<dbReference type="Proteomes" id="UP000831484">
    <property type="component" value="Plasmid pdjl-6-4"/>
</dbReference>